<feature type="compositionally biased region" description="Basic and acidic residues" evidence="1">
    <location>
        <begin position="80"/>
        <end position="89"/>
    </location>
</feature>
<protein>
    <submittedName>
        <fullName evidence="2">Uncharacterized protein</fullName>
    </submittedName>
</protein>
<gene>
    <name evidence="2" type="ORF">B296_00043440</name>
</gene>
<dbReference type="EMBL" id="AMZH03010472">
    <property type="protein sequence ID" value="RRT54686.1"/>
    <property type="molecule type" value="Genomic_DNA"/>
</dbReference>
<name>A0A426YSG2_ENSVE</name>
<reference evidence="2 3" key="1">
    <citation type="journal article" date="2014" name="Agronomy (Basel)">
        <title>A Draft Genome Sequence for Ensete ventricosum, the Drought-Tolerant Tree Against Hunger.</title>
        <authorList>
            <person name="Harrison J."/>
            <person name="Moore K.A."/>
            <person name="Paszkiewicz K."/>
            <person name="Jones T."/>
            <person name="Grant M."/>
            <person name="Ambacheew D."/>
            <person name="Muzemil S."/>
            <person name="Studholme D.J."/>
        </authorList>
    </citation>
    <scope>NUCLEOTIDE SEQUENCE [LARGE SCALE GENOMIC DNA]</scope>
</reference>
<feature type="region of interest" description="Disordered" evidence="1">
    <location>
        <begin position="235"/>
        <end position="254"/>
    </location>
</feature>
<feature type="compositionally biased region" description="Basic and acidic residues" evidence="1">
    <location>
        <begin position="31"/>
        <end position="43"/>
    </location>
</feature>
<feature type="compositionally biased region" description="Basic residues" evidence="1">
    <location>
        <begin position="56"/>
        <end position="70"/>
    </location>
</feature>
<dbReference type="Proteomes" id="UP000287651">
    <property type="component" value="Unassembled WGS sequence"/>
</dbReference>
<organism evidence="2 3">
    <name type="scientific">Ensete ventricosum</name>
    <name type="common">Abyssinian banana</name>
    <name type="synonym">Musa ensete</name>
    <dbReference type="NCBI Taxonomy" id="4639"/>
    <lineage>
        <taxon>Eukaryota</taxon>
        <taxon>Viridiplantae</taxon>
        <taxon>Streptophyta</taxon>
        <taxon>Embryophyta</taxon>
        <taxon>Tracheophyta</taxon>
        <taxon>Spermatophyta</taxon>
        <taxon>Magnoliopsida</taxon>
        <taxon>Liliopsida</taxon>
        <taxon>Zingiberales</taxon>
        <taxon>Musaceae</taxon>
        <taxon>Ensete</taxon>
    </lineage>
</organism>
<evidence type="ECO:0000256" key="1">
    <source>
        <dbReference type="SAM" id="MobiDB-lite"/>
    </source>
</evidence>
<comment type="caution">
    <text evidence="2">The sequence shown here is derived from an EMBL/GenBank/DDBJ whole genome shotgun (WGS) entry which is preliminary data.</text>
</comment>
<evidence type="ECO:0000313" key="3">
    <source>
        <dbReference type="Proteomes" id="UP000287651"/>
    </source>
</evidence>
<proteinExistence type="predicted"/>
<feature type="region of interest" description="Disordered" evidence="1">
    <location>
        <begin position="23"/>
        <end position="97"/>
    </location>
</feature>
<evidence type="ECO:0000313" key="2">
    <source>
        <dbReference type="EMBL" id="RRT54686.1"/>
    </source>
</evidence>
<dbReference type="AlphaFoldDB" id="A0A426YSG2"/>
<sequence length="254" mass="28158">MDLNVLHRKPRVLSGKNTLAFGVESSPPEVEEVRLETTTKRPAESPTPNQAATGRPGKRVKIVVRKHKSHHGEGSSRATAWEKEMKAPAEEDSSPSYRRLRSMKDLCHDASLVAESLVPGKSLGRGVLHLTLAKDLYTLPSEILIAQATKQIVLGHHYLMALLDKVHDAGRLVTIMGNRASLLEVEIDMLKTEGDPEYSRSGFSGTYDGWGRFRMSMGTESPWLVSRPDIPTWRSTATPFTEKPEDGSVPMETY</sequence>
<accession>A0A426YSG2</accession>